<accession>A0A2P5AGY4</accession>
<dbReference type="Gene3D" id="3.40.395.10">
    <property type="entry name" value="Adenoviral Proteinase, Chain A"/>
    <property type="match status" value="1"/>
</dbReference>
<evidence type="ECO:0000256" key="3">
    <source>
        <dbReference type="ARBA" id="ARBA00022801"/>
    </source>
</evidence>
<dbReference type="EMBL" id="JXTC01000863">
    <property type="protein sequence ID" value="PON35797.1"/>
    <property type="molecule type" value="Genomic_DNA"/>
</dbReference>
<dbReference type="OrthoDB" id="1300832at2759"/>
<keyword evidence="3" id="KW-0378">Hydrolase</keyword>
<keyword evidence="7" id="KW-1185">Reference proteome</keyword>
<evidence type="ECO:0000256" key="1">
    <source>
        <dbReference type="ARBA" id="ARBA00005234"/>
    </source>
</evidence>
<dbReference type="SUPFAM" id="SSF54001">
    <property type="entry name" value="Cysteine proteinases"/>
    <property type="match status" value="1"/>
</dbReference>
<evidence type="ECO:0000313" key="7">
    <source>
        <dbReference type="Proteomes" id="UP000237000"/>
    </source>
</evidence>
<feature type="non-terminal residue" evidence="6">
    <location>
        <position position="1"/>
    </location>
</feature>
<dbReference type="GO" id="GO:0008234">
    <property type="term" value="F:cysteine-type peptidase activity"/>
    <property type="evidence" value="ECO:0007669"/>
    <property type="project" value="InterPro"/>
</dbReference>
<organism evidence="6 7">
    <name type="scientific">Trema orientale</name>
    <name type="common">Charcoal tree</name>
    <name type="synonym">Celtis orientalis</name>
    <dbReference type="NCBI Taxonomy" id="63057"/>
    <lineage>
        <taxon>Eukaryota</taxon>
        <taxon>Viridiplantae</taxon>
        <taxon>Streptophyta</taxon>
        <taxon>Embryophyta</taxon>
        <taxon>Tracheophyta</taxon>
        <taxon>Spermatophyta</taxon>
        <taxon>Magnoliopsida</taxon>
        <taxon>eudicotyledons</taxon>
        <taxon>Gunneridae</taxon>
        <taxon>Pentapetalae</taxon>
        <taxon>rosids</taxon>
        <taxon>fabids</taxon>
        <taxon>Rosales</taxon>
        <taxon>Cannabaceae</taxon>
        <taxon>Trema</taxon>
    </lineage>
</organism>
<comment type="similarity">
    <text evidence="1">Belongs to the peptidase C48 family.</text>
</comment>
<dbReference type="InParanoid" id="A0A2P5AGY4"/>
<dbReference type="GO" id="GO:0006508">
    <property type="term" value="P:proteolysis"/>
    <property type="evidence" value="ECO:0007669"/>
    <property type="project" value="UniProtKB-KW"/>
</dbReference>
<keyword evidence="2" id="KW-0645">Protease</keyword>
<reference evidence="7" key="1">
    <citation type="submission" date="2016-06" db="EMBL/GenBank/DDBJ databases">
        <title>Parallel loss of symbiosis genes in relatives of nitrogen-fixing non-legume Parasponia.</title>
        <authorList>
            <person name="Van Velzen R."/>
            <person name="Holmer R."/>
            <person name="Bu F."/>
            <person name="Rutten L."/>
            <person name="Van Zeijl A."/>
            <person name="Liu W."/>
            <person name="Santuari L."/>
            <person name="Cao Q."/>
            <person name="Sharma T."/>
            <person name="Shen D."/>
            <person name="Roswanjaya Y."/>
            <person name="Wardhani T."/>
            <person name="Kalhor M.S."/>
            <person name="Jansen J."/>
            <person name="Van den Hoogen J."/>
            <person name="Gungor B."/>
            <person name="Hartog M."/>
            <person name="Hontelez J."/>
            <person name="Verver J."/>
            <person name="Yang W.-C."/>
            <person name="Schijlen E."/>
            <person name="Repin R."/>
            <person name="Schilthuizen M."/>
            <person name="Schranz E."/>
            <person name="Heidstra R."/>
            <person name="Miyata K."/>
            <person name="Fedorova E."/>
            <person name="Kohlen W."/>
            <person name="Bisseling T."/>
            <person name="Smit S."/>
            <person name="Geurts R."/>
        </authorList>
    </citation>
    <scope>NUCLEOTIDE SEQUENCE [LARGE SCALE GENOMIC DNA]</scope>
    <source>
        <strain evidence="7">cv. RG33-2</strain>
    </source>
</reference>
<comment type="caution">
    <text evidence="6">The sequence shown here is derived from an EMBL/GenBank/DDBJ whole genome shotgun (WGS) entry which is preliminary data.</text>
</comment>
<sequence length="117" mass="13665">NDIDLTSKFFLNKKATDSLDISMVDDLPQQTHCDCGVFIIAYVEYFIHGMIDKLRDFSVKEKRNKLCVELYAHACKKQMEDYEFESEFSGRLKNKEGKDSNLESEEGQDLKIKKKKK</sequence>
<feature type="domain" description="Ubiquitin-like protease family profile" evidence="5">
    <location>
        <begin position="18"/>
        <end position="74"/>
    </location>
</feature>
<proteinExistence type="inferred from homology"/>
<evidence type="ECO:0000256" key="2">
    <source>
        <dbReference type="ARBA" id="ARBA00022670"/>
    </source>
</evidence>
<feature type="region of interest" description="Disordered" evidence="4">
    <location>
        <begin position="93"/>
        <end position="117"/>
    </location>
</feature>
<dbReference type="AlphaFoldDB" id="A0A2P5AGY4"/>
<protein>
    <recommendedName>
        <fullName evidence="5">Ubiquitin-like protease family profile domain-containing protein</fullName>
    </recommendedName>
</protein>
<dbReference type="InterPro" id="IPR003653">
    <property type="entry name" value="Peptidase_C48_C"/>
</dbReference>
<evidence type="ECO:0000256" key="4">
    <source>
        <dbReference type="SAM" id="MobiDB-lite"/>
    </source>
</evidence>
<evidence type="ECO:0000259" key="5">
    <source>
        <dbReference type="Pfam" id="PF02902"/>
    </source>
</evidence>
<dbReference type="InterPro" id="IPR038765">
    <property type="entry name" value="Papain-like_cys_pep_sf"/>
</dbReference>
<dbReference type="Pfam" id="PF02902">
    <property type="entry name" value="Peptidase_C48"/>
    <property type="match status" value="1"/>
</dbReference>
<name>A0A2P5AGY4_TREOI</name>
<gene>
    <name evidence="6" type="ORF">TorRG33x02_350710</name>
</gene>
<dbReference type="Proteomes" id="UP000237000">
    <property type="component" value="Unassembled WGS sequence"/>
</dbReference>
<evidence type="ECO:0000313" key="6">
    <source>
        <dbReference type="EMBL" id="PON35797.1"/>
    </source>
</evidence>